<dbReference type="InterPro" id="IPR017441">
    <property type="entry name" value="Protein_kinase_ATP_BS"/>
</dbReference>
<keyword evidence="5" id="KW-0808">Transferase</keyword>
<keyword evidence="9" id="KW-0464">Manganese</keyword>
<keyword evidence="7" id="KW-0418">Kinase</keyword>
<evidence type="ECO:0000256" key="7">
    <source>
        <dbReference type="ARBA" id="ARBA00022777"/>
    </source>
</evidence>
<sequence>MPPAGDDESPAATGDGSSKKILQGRYELGRVLGRGASSKVYRARDARTGAHVAVKAIRKQQQPCRSPEAAAAARRCVEREVAALRRVRGHPHVVALLDVLATRSTVYLVLELARGGSVLSALDGRSGGHYDEPAARRLFAQLASAVAHAHSLGVFHRDVKPENLLLDERGDLRLTDFGLSAFADADQHLGATDGLAATHCGSPAYVAPEILLKRRYDAGKADVWSCGVVLFVLTAGYLPFNDGNLMAMYRKICAAKFRCPKWCSPELRSLIGRMLDPEPDTRIKIGEIFDHPWFQQDGSSSSFGMIQAASSHSKPEVEKWEAELEQAMELNAFDIIGFASGCDLSGLIGPLPDRVRFVVPGGDSRSVLDRVEKLGREEGLVVRRKEEEWCGGMPPAGDDESPAANGADDGYSKVLQGRYELGRVLGRGASSKVYRARDARTGAHVAVKAIRKQPQPQPHHHPCCSPEAVAAARRCVEREVAALRRMRGHPHVVGLLDVLTTRSTVYLILELARGGSVLSVLDGRGGGHYDEPAARRLFAQLAPAVAHAHSLGVFHRDVKPENLLLDERGDLQLTDFGLSAFADADQHLGATDGLAATHCGSPAYVAPEILLKQRYDAGKADVWSCGVVLFVLTAGYLPFNDGNLMAMYRKICAAKFRCLKWCSPELRSLIGRMLDPKPDTRIKIGEIFDHPWFQQDGSSSSFGMIQAASSHSKPEVEKWEAELEQAMELNAFDIIGFASGCDLSGLIGPLPDRVRFVVPGADSRSVLDRVEKLGREEGLVVRRKEEECIEAKSAAATTRVEIRKKDL</sequence>
<dbReference type="Gene3D" id="1.10.510.10">
    <property type="entry name" value="Transferase(Phosphotransferase) domain 1"/>
    <property type="match status" value="2"/>
</dbReference>
<dbReference type="InterPro" id="IPR011009">
    <property type="entry name" value="Kinase-like_dom_sf"/>
</dbReference>
<organism evidence="17">
    <name type="scientific">Oryza glumipatula</name>
    <dbReference type="NCBI Taxonomy" id="40148"/>
    <lineage>
        <taxon>Eukaryota</taxon>
        <taxon>Viridiplantae</taxon>
        <taxon>Streptophyta</taxon>
        <taxon>Embryophyta</taxon>
        <taxon>Tracheophyta</taxon>
        <taxon>Spermatophyta</taxon>
        <taxon>Magnoliopsida</taxon>
        <taxon>Liliopsida</taxon>
        <taxon>Poales</taxon>
        <taxon>Poaceae</taxon>
        <taxon>BOP clade</taxon>
        <taxon>Oryzoideae</taxon>
        <taxon>Oryzeae</taxon>
        <taxon>Oryzinae</taxon>
        <taxon>Oryza</taxon>
    </lineage>
</organism>
<dbReference type="PROSITE" id="PS00107">
    <property type="entry name" value="PROTEIN_KINASE_ATP"/>
    <property type="match status" value="2"/>
</dbReference>
<keyword evidence="18" id="KW-1185">Reference proteome</keyword>
<comment type="cofactor">
    <cofactor evidence="1">
        <name>Mn(2+)</name>
        <dbReference type="ChEBI" id="CHEBI:29035"/>
    </cofactor>
</comment>
<dbReference type="Pfam" id="PF03822">
    <property type="entry name" value="NAF"/>
    <property type="match status" value="2"/>
</dbReference>
<keyword evidence="8 13" id="KW-0067">ATP-binding</keyword>
<evidence type="ECO:0000313" key="18">
    <source>
        <dbReference type="Proteomes" id="UP000026961"/>
    </source>
</evidence>
<evidence type="ECO:0000256" key="2">
    <source>
        <dbReference type="ARBA" id="ARBA00006234"/>
    </source>
</evidence>
<evidence type="ECO:0000256" key="10">
    <source>
        <dbReference type="ARBA" id="ARBA00047899"/>
    </source>
</evidence>
<comment type="similarity">
    <text evidence="2">Belongs to the protein kinase superfamily. CAMK Ser/Thr protein kinase family. SNF1 subfamily.</text>
</comment>
<proteinExistence type="inferred from homology"/>
<dbReference type="InterPro" id="IPR000719">
    <property type="entry name" value="Prot_kinase_dom"/>
</dbReference>
<dbReference type="InterPro" id="IPR018451">
    <property type="entry name" value="NAF/FISL_domain"/>
</dbReference>
<dbReference type="FunFam" id="1.10.510.10:FF:000571">
    <property type="entry name" value="Maternal embryonic leucine zipper kinase"/>
    <property type="match status" value="2"/>
</dbReference>
<dbReference type="InterPro" id="IPR004041">
    <property type="entry name" value="NAF_dom"/>
</dbReference>
<evidence type="ECO:0000256" key="11">
    <source>
        <dbReference type="ARBA" id="ARBA00048679"/>
    </source>
</evidence>
<feature type="domain" description="NAF" evidence="16">
    <location>
        <begin position="724"/>
        <end position="748"/>
    </location>
</feature>
<dbReference type="SUPFAM" id="SSF56112">
    <property type="entry name" value="Protein kinase-like (PK-like)"/>
    <property type="match status" value="2"/>
</dbReference>
<dbReference type="Gene3D" id="3.30.200.20">
    <property type="entry name" value="Phosphorylase Kinase, domain 1"/>
    <property type="match status" value="2"/>
</dbReference>
<feature type="domain" description="Protein kinase" evidence="15">
    <location>
        <begin position="26"/>
        <end position="294"/>
    </location>
</feature>
<dbReference type="Gene3D" id="3.30.310.80">
    <property type="entry name" value="Kinase associated domain 1, KA1"/>
    <property type="match status" value="2"/>
</dbReference>
<dbReference type="PROSITE" id="PS50816">
    <property type="entry name" value="NAF"/>
    <property type="match status" value="2"/>
</dbReference>
<accession>A0A0D9ZXJ3</accession>
<dbReference type="STRING" id="40148.A0A0D9ZXJ3"/>
<keyword evidence="6 13" id="KW-0547">Nucleotide-binding</keyword>
<dbReference type="PANTHER" id="PTHR43895">
    <property type="entry name" value="CALCIUM/CALMODULIN-DEPENDENT PROTEIN KINASE KINASE-RELATED"/>
    <property type="match status" value="1"/>
</dbReference>
<dbReference type="GO" id="GO:0007165">
    <property type="term" value="P:signal transduction"/>
    <property type="evidence" value="ECO:0007669"/>
    <property type="project" value="InterPro"/>
</dbReference>
<evidence type="ECO:0000256" key="1">
    <source>
        <dbReference type="ARBA" id="ARBA00001936"/>
    </source>
</evidence>
<evidence type="ECO:0000256" key="4">
    <source>
        <dbReference type="ARBA" id="ARBA00022527"/>
    </source>
</evidence>
<dbReference type="GO" id="GO:0005524">
    <property type="term" value="F:ATP binding"/>
    <property type="evidence" value="ECO:0007669"/>
    <property type="project" value="UniProtKB-UniRule"/>
</dbReference>
<evidence type="ECO:0000256" key="8">
    <source>
        <dbReference type="ARBA" id="ARBA00022840"/>
    </source>
</evidence>
<keyword evidence="4" id="KW-0723">Serine/threonine-protein kinase</keyword>
<evidence type="ECO:0000256" key="12">
    <source>
        <dbReference type="ARBA" id="ARBA00058225"/>
    </source>
</evidence>
<feature type="region of interest" description="Disordered" evidence="14">
    <location>
        <begin position="1"/>
        <end position="20"/>
    </location>
</feature>
<dbReference type="PANTHER" id="PTHR43895:SF127">
    <property type="entry name" value="CBL-INTERACTING PROTEIN KINASE 22"/>
    <property type="match status" value="1"/>
</dbReference>
<dbReference type="SMART" id="SM00220">
    <property type="entry name" value="S_TKc"/>
    <property type="match status" value="2"/>
</dbReference>
<feature type="binding site" evidence="13">
    <location>
        <position position="59"/>
    </location>
    <ligand>
        <name>ATP</name>
        <dbReference type="ChEBI" id="CHEBI:30616"/>
    </ligand>
</feature>
<dbReference type="EnsemblPlants" id="OGLUM05G12800.1">
    <property type="protein sequence ID" value="OGLUM05G12800.1"/>
    <property type="gene ID" value="OGLUM05G12800"/>
</dbReference>
<protein>
    <recommendedName>
        <fullName evidence="3">non-specific serine/threonine protein kinase</fullName>
        <ecNumber evidence="3">2.7.11.1</ecNumber>
    </recommendedName>
</protein>
<evidence type="ECO:0000256" key="9">
    <source>
        <dbReference type="ARBA" id="ARBA00023211"/>
    </source>
</evidence>
<evidence type="ECO:0000259" key="15">
    <source>
        <dbReference type="PROSITE" id="PS50011"/>
    </source>
</evidence>
<dbReference type="PROSITE" id="PS00108">
    <property type="entry name" value="PROTEIN_KINASE_ST"/>
    <property type="match status" value="2"/>
</dbReference>
<feature type="domain" description="Protein kinase" evidence="15">
    <location>
        <begin position="419"/>
        <end position="693"/>
    </location>
</feature>
<evidence type="ECO:0000256" key="14">
    <source>
        <dbReference type="SAM" id="MobiDB-lite"/>
    </source>
</evidence>
<dbReference type="HOGENOM" id="CLU_349317_0_0_1"/>
<reference evidence="17" key="2">
    <citation type="submission" date="2018-05" db="EMBL/GenBank/DDBJ databases">
        <title>OgluRS3 (Oryza glumaepatula Reference Sequence Version 3).</title>
        <authorList>
            <person name="Zhang J."/>
            <person name="Kudrna D."/>
            <person name="Lee S."/>
            <person name="Talag J."/>
            <person name="Welchert J."/>
            <person name="Wing R.A."/>
        </authorList>
    </citation>
    <scope>NUCLEOTIDE SEQUENCE [LARGE SCALE GENOMIC DNA]</scope>
</reference>
<comment type="function">
    <text evidence="12">CIPK serine-threonine protein kinases interact with CBL proteins. Binding of a CBL protein to the regulatory NAF domain of CIPK protein lead to the activation of the kinase in a calcium-dependent manner.</text>
</comment>
<reference evidence="17" key="1">
    <citation type="submission" date="2015-04" db="UniProtKB">
        <authorList>
            <consortium name="EnsemblPlants"/>
        </authorList>
    </citation>
    <scope>IDENTIFICATION</scope>
</reference>
<dbReference type="Proteomes" id="UP000026961">
    <property type="component" value="Chromosome 5"/>
</dbReference>
<dbReference type="Pfam" id="PF00069">
    <property type="entry name" value="Pkinase"/>
    <property type="match status" value="2"/>
</dbReference>
<evidence type="ECO:0000313" key="17">
    <source>
        <dbReference type="EnsemblPlants" id="OGLUM05G12800.1"/>
    </source>
</evidence>
<evidence type="ECO:0000259" key="16">
    <source>
        <dbReference type="PROSITE" id="PS50816"/>
    </source>
</evidence>
<dbReference type="EC" id="2.7.11.1" evidence="3"/>
<feature type="binding site" evidence="13">
    <location>
        <position position="452"/>
    </location>
    <ligand>
        <name>ATP</name>
        <dbReference type="ChEBI" id="CHEBI:30616"/>
    </ligand>
</feature>
<comment type="catalytic activity">
    <reaction evidence="10">
        <text>L-threonyl-[protein] + ATP = O-phospho-L-threonyl-[protein] + ADP + H(+)</text>
        <dbReference type="Rhea" id="RHEA:46608"/>
        <dbReference type="Rhea" id="RHEA-COMP:11060"/>
        <dbReference type="Rhea" id="RHEA-COMP:11605"/>
        <dbReference type="ChEBI" id="CHEBI:15378"/>
        <dbReference type="ChEBI" id="CHEBI:30013"/>
        <dbReference type="ChEBI" id="CHEBI:30616"/>
        <dbReference type="ChEBI" id="CHEBI:61977"/>
        <dbReference type="ChEBI" id="CHEBI:456216"/>
        <dbReference type="EC" id="2.7.11.1"/>
    </reaction>
</comment>
<evidence type="ECO:0000256" key="5">
    <source>
        <dbReference type="ARBA" id="ARBA00022679"/>
    </source>
</evidence>
<dbReference type="Gramene" id="OGLUM05G12800.1">
    <property type="protein sequence ID" value="OGLUM05G12800.1"/>
    <property type="gene ID" value="OGLUM05G12800"/>
</dbReference>
<dbReference type="InterPro" id="IPR008271">
    <property type="entry name" value="Ser/Thr_kinase_AS"/>
</dbReference>
<comment type="catalytic activity">
    <reaction evidence="11">
        <text>L-seryl-[protein] + ATP = O-phospho-L-seryl-[protein] + ADP + H(+)</text>
        <dbReference type="Rhea" id="RHEA:17989"/>
        <dbReference type="Rhea" id="RHEA-COMP:9863"/>
        <dbReference type="Rhea" id="RHEA-COMP:11604"/>
        <dbReference type="ChEBI" id="CHEBI:15378"/>
        <dbReference type="ChEBI" id="CHEBI:29999"/>
        <dbReference type="ChEBI" id="CHEBI:30616"/>
        <dbReference type="ChEBI" id="CHEBI:83421"/>
        <dbReference type="ChEBI" id="CHEBI:456216"/>
        <dbReference type="EC" id="2.7.11.1"/>
    </reaction>
</comment>
<dbReference type="eggNOG" id="KOG0583">
    <property type="taxonomic scope" value="Eukaryota"/>
</dbReference>
<evidence type="ECO:0000256" key="6">
    <source>
        <dbReference type="ARBA" id="ARBA00022741"/>
    </source>
</evidence>
<name>A0A0D9ZXJ3_9ORYZ</name>
<evidence type="ECO:0000256" key="13">
    <source>
        <dbReference type="PROSITE-ProRule" id="PRU10141"/>
    </source>
</evidence>
<dbReference type="PROSITE" id="PS50011">
    <property type="entry name" value="PROTEIN_KINASE_DOM"/>
    <property type="match status" value="2"/>
</dbReference>
<dbReference type="AlphaFoldDB" id="A0A0D9ZXJ3"/>
<dbReference type="GO" id="GO:0004674">
    <property type="term" value="F:protein serine/threonine kinase activity"/>
    <property type="evidence" value="ECO:0007669"/>
    <property type="project" value="UniProtKB-KW"/>
</dbReference>
<dbReference type="GO" id="GO:0106310">
    <property type="term" value="F:protein serine kinase activity"/>
    <property type="evidence" value="ECO:0007669"/>
    <property type="project" value="RHEA"/>
</dbReference>
<evidence type="ECO:0000256" key="3">
    <source>
        <dbReference type="ARBA" id="ARBA00012513"/>
    </source>
</evidence>
<feature type="domain" description="NAF" evidence="16">
    <location>
        <begin position="325"/>
        <end position="349"/>
    </location>
</feature>